<dbReference type="PANTHER" id="PTHR13257">
    <property type="entry name" value="NUCLEOPORIN NUP84-RELATED"/>
    <property type="match status" value="1"/>
</dbReference>
<dbReference type="InterPro" id="IPR037700">
    <property type="entry name" value="NUP88/NUP82"/>
</dbReference>
<keyword evidence="8" id="KW-0175">Coiled coil</keyword>
<dbReference type="EMBL" id="MVBO01000008">
    <property type="protein sequence ID" value="OZJ05957.1"/>
    <property type="molecule type" value="Genomic_DNA"/>
</dbReference>
<dbReference type="GO" id="GO:0000055">
    <property type="term" value="P:ribosomal large subunit export from nucleus"/>
    <property type="evidence" value="ECO:0007669"/>
    <property type="project" value="InterPro"/>
</dbReference>
<dbReference type="GO" id="GO:0006606">
    <property type="term" value="P:protein import into nucleus"/>
    <property type="evidence" value="ECO:0007669"/>
    <property type="project" value="TreeGrafter"/>
</dbReference>
<dbReference type="AlphaFoldDB" id="A0A261Y5R2"/>
<dbReference type="PANTHER" id="PTHR13257:SF0">
    <property type="entry name" value="NUCLEAR PORE COMPLEX PROTEIN NUP88"/>
    <property type="match status" value="1"/>
</dbReference>
<accession>A0A261Y5R2</accession>
<name>A0A261Y5R2_9FUNG</name>
<keyword evidence="3" id="KW-0509">mRNA transport</keyword>
<dbReference type="Gene3D" id="2.130.10.10">
    <property type="entry name" value="YVTN repeat-like/Quinoprotein amine dehydrogenase"/>
    <property type="match status" value="1"/>
</dbReference>
<proteinExistence type="predicted"/>
<dbReference type="GO" id="GO:0006406">
    <property type="term" value="P:mRNA export from nucleus"/>
    <property type="evidence" value="ECO:0007669"/>
    <property type="project" value="TreeGrafter"/>
</dbReference>
<protein>
    <submittedName>
        <fullName evidence="10">Uncharacterized protein</fullName>
    </submittedName>
</protein>
<gene>
    <name evidence="10" type="ORF">BZG36_01183</name>
</gene>
<dbReference type="GO" id="GO:0005643">
    <property type="term" value="C:nuclear pore"/>
    <property type="evidence" value="ECO:0007669"/>
    <property type="project" value="UniProtKB-SubCell"/>
</dbReference>
<feature type="region of interest" description="Disordered" evidence="9">
    <location>
        <begin position="616"/>
        <end position="642"/>
    </location>
</feature>
<dbReference type="Proteomes" id="UP000242875">
    <property type="component" value="Unassembled WGS sequence"/>
</dbReference>
<dbReference type="GO" id="GO:0000056">
    <property type="term" value="P:ribosomal small subunit export from nucleus"/>
    <property type="evidence" value="ECO:0007669"/>
    <property type="project" value="InterPro"/>
</dbReference>
<feature type="coiled-coil region" evidence="8">
    <location>
        <begin position="676"/>
        <end position="736"/>
    </location>
</feature>
<keyword evidence="4" id="KW-0653">Protein transport</keyword>
<dbReference type="SUPFAM" id="SSF50978">
    <property type="entry name" value="WD40 repeat-like"/>
    <property type="match status" value="1"/>
</dbReference>
<evidence type="ECO:0000313" key="11">
    <source>
        <dbReference type="Proteomes" id="UP000242875"/>
    </source>
</evidence>
<comment type="subcellular location">
    <subcellularLocation>
        <location evidence="1">Nucleus</location>
        <location evidence="1">Nuclear pore complex</location>
    </subcellularLocation>
</comment>
<keyword evidence="2" id="KW-0813">Transport</keyword>
<dbReference type="GO" id="GO:0017056">
    <property type="term" value="F:structural constituent of nuclear pore"/>
    <property type="evidence" value="ECO:0007669"/>
    <property type="project" value="InterPro"/>
</dbReference>
<dbReference type="InterPro" id="IPR015943">
    <property type="entry name" value="WD40/YVTN_repeat-like_dom_sf"/>
</dbReference>
<dbReference type="OrthoDB" id="341482at2759"/>
<evidence type="ECO:0000256" key="5">
    <source>
        <dbReference type="ARBA" id="ARBA00023010"/>
    </source>
</evidence>
<evidence type="ECO:0000256" key="8">
    <source>
        <dbReference type="SAM" id="Coils"/>
    </source>
</evidence>
<reference evidence="10 11" key="1">
    <citation type="journal article" date="2017" name="Mycologia">
        <title>Bifiguratus adelaidae, gen. et sp. nov., a new member of Mucoromycotina in endophytic and soil-dwelling habitats.</title>
        <authorList>
            <person name="Torres-Cruz T.J."/>
            <person name="Billingsley Tobias T.L."/>
            <person name="Almatruk M."/>
            <person name="Hesse C."/>
            <person name="Kuske C.R."/>
            <person name="Desiro A."/>
            <person name="Benucci G.M."/>
            <person name="Bonito G."/>
            <person name="Stajich J.E."/>
            <person name="Dunlap C."/>
            <person name="Arnold A.E."/>
            <person name="Porras-Alfaro A."/>
        </authorList>
    </citation>
    <scope>NUCLEOTIDE SEQUENCE [LARGE SCALE GENOMIC DNA]</scope>
    <source>
        <strain evidence="10 11">AZ0501</strain>
    </source>
</reference>
<dbReference type="Pfam" id="PF10168">
    <property type="entry name" value="Nup88"/>
    <property type="match status" value="2"/>
</dbReference>
<evidence type="ECO:0000256" key="6">
    <source>
        <dbReference type="ARBA" id="ARBA00023132"/>
    </source>
</evidence>
<evidence type="ECO:0000256" key="1">
    <source>
        <dbReference type="ARBA" id="ARBA00004567"/>
    </source>
</evidence>
<evidence type="ECO:0000256" key="2">
    <source>
        <dbReference type="ARBA" id="ARBA00022448"/>
    </source>
</evidence>
<evidence type="ECO:0000256" key="7">
    <source>
        <dbReference type="ARBA" id="ARBA00023242"/>
    </source>
</evidence>
<evidence type="ECO:0000313" key="10">
    <source>
        <dbReference type="EMBL" id="OZJ05957.1"/>
    </source>
</evidence>
<keyword evidence="5" id="KW-0811">Translocation</keyword>
<dbReference type="InterPro" id="IPR036322">
    <property type="entry name" value="WD40_repeat_dom_sf"/>
</dbReference>
<comment type="caution">
    <text evidence="10">The sequence shown here is derived from an EMBL/GenBank/DDBJ whole genome shotgun (WGS) entry which is preliminary data.</text>
</comment>
<sequence length="867" mass="97194">METPEYLAALPKHRIFALSSEELSQWSEQQDTTRRGYNDEDALSKAPQSCMSIYNGHLLVAVGSCVRTVSLIELKNAWLTALENGEISSCDLGESDDEKEEDSDAWVDRVPYKVFDTPDITERICSLAISPNNRMLACVCRSSIYVIELPRAGIWRDANDKIQARTYKIGAFHHTNGSPKLAKVEWHPLSAKGCHLCVLTQDAIVRLYNVGQDINNPEQTFDFKYATGEKSRYLGGHSYGLSSECDQAVSFCFGKGDDKWGEMALYCLMQNGDVYGVCPFIPDHSVLPVAHFDNLSAFVGAQLHLLQDKASQTGYKDLLNTFSAQADWLMKAYDSVENNASAFEENSDSTADDTDRPRVIQIVGASRLLKHKLVRQGPFLLQPAPADLGYGDLAANDMCCVRNEVANIILLAYQNGQVDVCIETEPLEAKWLLKANALPTPSVEDPASLPVLNVYETVNLGFKERSVGYLGQPLRLVPDAVYGDTIYVIHAGGVNCIFMQDWLDELASYQAGDEEKNISNFFLKQTRSRVSSIVDTNPISENGHDSILGFCVFNDLYLSYSLIILTSTYECAAFELTLRSNTGAAELNEQLRATGQDDNSADYICMLTQPAFTVPESLDNNQGVPRRPKIVSKLPNQPASKEGLKMDEASLQYIASVVETFRNEIKDIHNAGSLIKKRVNMQQQELRRQVSKLRELQETISNTIEPEIHDVLDSRYSMAQENHQELRLRADRVLRQILEVYQPSLTDREKESFKELDRYKTQVLGDGGLKLRADQLLSQIKILQEKRQSNDTVKVEGASNRKERVRRSLWDTSLADVPEPKSNVPKAKMSRKQIQGLQKGLSEELKLLEDTKQALQSLQERLSLMNV</sequence>
<keyword evidence="11" id="KW-1185">Reference proteome</keyword>
<dbReference type="InterPro" id="IPR019321">
    <property type="entry name" value="Nucleoporin_Nup88"/>
</dbReference>
<evidence type="ECO:0000256" key="3">
    <source>
        <dbReference type="ARBA" id="ARBA00022816"/>
    </source>
</evidence>
<keyword evidence="7" id="KW-0539">Nucleus</keyword>
<organism evidence="10 11">
    <name type="scientific">Bifiguratus adelaidae</name>
    <dbReference type="NCBI Taxonomy" id="1938954"/>
    <lineage>
        <taxon>Eukaryota</taxon>
        <taxon>Fungi</taxon>
        <taxon>Fungi incertae sedis</taxon>
        <taxon>Mucoromycota</taxon>
        <taxon>Mucoromycotina</taxon>
        <taxon>Endogonomycetes</taxon>
        <taxon>Endogonales</taxon>
        <taxon>Endogonales incertae sedis</taxon>
        <taxon>Bifiguratus</taxon>
    </lineage>
</organism>
<evidence type="ECO:0000256" key="4">
    <source>
        <dbReference type="ARBA" id="ARBA00022927"/>
    </source>
</evidence>
<evidence type="ECO:0000256" key="9">
    <source>
        <dbReference type="SAM" id="MobiDB-lite"/>
    </source>
</evidence>
<keyword evidence="6" id="KW-0906">Nuclear pore complex</keyword>